<dbReference type="Proteomes" id="UP000235828">
    <property type="component" value="Chromosome B"/>
</dbReference>
<dbReference type="KEGG" id="vta:B1514"/>
<evidence type="ECO:0000259" key="1">
    <source>
        <dbReference type="Pfam" id="PF13439"/>
    </source>
</evidence>
<dbReference type="InterPro" id="IPR028098">
    <property type="entry name" value="Glyco_trans_4-like_N"/>
</dbReference>
<dbReference type="PANTHER" id="PTHR45947">
    <property type="entry name" value="SULFOQUINOVOSYL TRANSFERASE SQD2"/>
    <property type="match status" value="1"/>
</dbReference>
<dbReference type="GO" id="GO:0016757">
    <property type="term" value="F:glycosyltransferase activity"/>
    <property type="evidence" value="ECO:0007669"/>
    <property type="project" value="TreeGrafter"/>
</dbReference>
<accession>A0A2N8ZMJ3</accession>
<proteinExistence type="predicted"/>
<dbReference type="CDD" id="cd03801">
    <property type="entry name" value="GT4_PimA-like"/>
    <property type="match status" value="1"/>
</dbReference>
<dbReference type="SUPFAM" id="SSF53756">
    <property type="entry name" value="UDP-Glycosyltransferase/glycogen phosphorylase"/>
    <property type="match status" value="1"/>
</dbReference>
<evidence type="ECO:0000313" key="2">
    <source>
        <dbReference type="EMBL" id="SON53125.1"/>
    </source>
</evidence>
<dbReference type="PANTHER" id="PTHR45947:SF3">
    <property type="entry name" value="SULFOQUINOVOSYL TRANSFERASE SQD2"/>
    <property type="match status" value="1"/>
</dbReference>
<evidence type="ECO:0000313" key="3">
    <source>
        <dbReference type="Proteomes" id="UP000235828"/>
    </source>
</evidence>
<dbReference type="InterPro" id="IPR050194">
    <property type="entry name" value="Glycosyltransferase_grp1"/>
</dbReference>
<dbReference type="RefSeq" id="WP_102525197.1">
    <property type="nucleotide sequence ID" value="NZ_LT960612.1"/>
</dbReference>
<dbReference type="Gene3D" id="3.40.50.2000">
    <property type="entry name" value="Glycogen Phosphorylase B"/>
    <property type="match status" value="2"/>
</dbReference>
<feature type="domain" description="Glycosyltransferase subfamily 4-like N-terminal" evidence="1">
    <location>
        <begin position="25"/>
        <end position="171"/>
    </location>
</feature>
<dbReference type="Pfam" id="PF13692">
    <property type="entry name" value="Glyco_trans_1_4"/>
    <property type="match status" value="1"/>
</dbReference>
<name>A0A2N8ZMJ3_9VIBR</name>
<dbReference type="Pfam" id="PF13439">
    <property type="entry name" value="Glyco_transf_4"/>
    <property type="match status" value="1"/>
</dbReference>
<protein>
    <submittedName>
        <fullName evidence="2">Glycosyltransferase</fullName>
    </submittedName>
</protein>
<dbReference type="OrthoDB" id="9768937at2"/>
<gene>
    <name evidence="2" type="primary">sypH</name>
    <name evidence="2" type="ORF">VTAP4600_B1514</name>
</gene>
<sequence length="356" mass="39757">MTLSKRDRHLPKENEIWLLIDSLTFGGIETHVLELSYGLSQFGHSVRVVFVTQYDHASPLVDRLQMANIQYSYLYQISGSPKRLNPLRALSRAVRIHRPKLLHAHGYKASILSKLVKLAPSGRTINQFTTFHAGESPTGKVRLYDAIDRYSAFISQANFAVSQLVQDKVQSTSIVLNNFISTDKLHLSEGEQIAFVGRLSREKGPDRFVNLAGQFPYLEFHIYGSGPMETELLDRGEPNIVYHGHQNNMSKVWESVGILVISSRFEGLPMAALEAMARGIPVVAMNVGALSTLITHGTNGWIANSPEELSACLMEWLQMSPSQQHEVAINACNTVTHSYSSQAVIPQILHHYHLES</sequence>
<reference evidence="2 3" key="1">
    <citation type="submission" date="2017-10" db="EMBL/GenBank/DDBJ databases">
        <authorList>
            <person name="Banno H."/>
            <person name="Chua N.-H."/>
        </authorList>
    </citation>
    <scope>NUCLEOTIDE SEQUENCE [LARGE SCALE GENOMIC DNA]</scope>
    <source>
        <strain evidence="2">Vibrio tapetis CECT4600</strain>
    </source>
</reference>
<keyword evidence="3" id="KW-1185">Reference proteome</keyword>
<keyword evidence="2" id="KW-0808">Transferase</keyword>
<dbReference type="AlphaFoldDB" id="A0A2N8ZMJ3"/>
<dbReference type="EMBL" id="LT960612">
    <property type="protein sequence ID" value="SON53125.1"/>
    <property type="molecule type" value="Genomic_DNA"/>
</dbReference>
<organism evidence="2 3">
    <name type="scientific">Vibrio tapetis subsp. tapetis</name>
    <dbReference type="NCBI Taxonomy" id="1671868"/>
    <lineage>
        <taxon>Bacteria</taxon>
        <taxon>Pseudomonadati</taxon>
        <taxon>Pseudomonadota</taxon>
        <taxon>Gammaproteobacteria</taxon>
        <taxon>Vibrionales</taxon>
        <taxon>Vibrionaceae</taxon>
        <taxon>Vibrio</taxon>
    </lineage>
</organism>